<keyword evidence="3" id="KW-1003">Cell membrane</keyword>
<accession>A0A7S0HJA0</accession>
<evidence type="ECO:0008006" key="11">
    <source>
        <dbReference type="Google" id="ProtNLM"/>
    </source>
</evidence>
<keyword evidence="6" id="KW-0406">Ion transport</keyword>
<evidence type="ECO:0000256" key="5">
    <source>
        <dbReference type="ARBA" id="ARBA00022989"/>
    </source>
</evidence>
<feature type="transmembrane region" description="Helical" evidence="8">
    <location>
        <begin position="233"/>
        <end position="254"/>
    </location>
</feature>
<evidence type="ECO:0000256" key="9">
    <source>
        <dbReference type="SAM" id="SignalP"/>
    </source>
</evidence>
<keyword evidence="9" id="KW-0732">Signal</keyword>
<feature type="transmembrane region" description="Helical" evidence="8">
    <location>
        <begin position="260"/>
        <end position="278"/>
    </location>
</feature>
<sequence>MSRLRRKLPAAPVFLLFLDLCMPPRAASYYQHSRVLQPTKCLEYRPMLCQRLLPVSWRLRDGRRKCSRGWGGGTRLQLDQGWTAAAGGRGGVEEDTEFYEDRGTMSEGSSVEAYLNSLSPYTRARSKVWDAEASRGASEANAAVKFADISEDAAKTKDEEEVVVEKRLLEESDAFYTQDVGDSSFQSANEMFVGDSGYGARADLMSIKVRPRGEDYWTTNLRTMFQSRVFRRILPHLTVNMLVSSGVSLLYLVLPSLPCLPGVIHGVTGSFLGLLIAFRAQTGYERYWEARKAWGDVHKRCRSLARLIIVNLAPQRRFLPMVTRVLQILTAYPYALKQHLRGEYSLTELSNFLTAEDLKALPEASNMPLQLCFALSLAVRPLLLESGGSQQRSLWSYLDLHIQELSSAIARSERLATTPVPLSYSRHTSRFLSVWTLTLPFFLVSYCGPLMAMVAHFFICWALLGTEMVGHMIEEPFGTRLNFPPPRVSAFGRNKTSPSNGRAEEAMREPSETLPLLRYSIAIRKDIEYLADLYSIGLKVALKPAEEVDQQLESDDIVM</sequence>
<keyword evidence="5 8" id="KW-1133">Transmembrane helix</keyword>
<feature type="chain" id="PRO_5031074593" description="Bestrophin homolog" evidence="9">
    <location>
        <begin position="29"/>
        <end position="559"/>
    </location>
</feature>
<evidence type="ECO:0000256" key="3">
    <source>
        <dbReference type="ARBA" id="ARBA00022475"/>
    </source>
</evidence>
<keyword evidence="2" id="KW-0813">Transport</keyword>
<dbReference type="PANTHER" id="PTHR33281:SF19">
    <property type="entry name" value="VOLTAGE-DEPENDENT ANION CHANNEL-FORMING PROTEIN YNEE"/>
    <property type="match status" value="1"/>
</dbReference>
<dbReference type="GO" id="GO:0005254">
    <property type="term" value="F:chloride channel activity"/>
    <property type="evidence" value="ECO:0007669"/>
    <property type="project" value="InterPro"/>
</dbReference>
<evidence type="ECO:0000256" key="2">
    <source>
        <dbReference type="ARBA" id="ARBA00022448"/>
    </source>
</evidence>
<comment type="subcellular location">
    <subcellularLocation>
        <location evidence="1">Cell membrane</location>
        <topology evidence="1">Multi-pass membrane protein</topology>
    </subcellularLocation>
</comment>
<reference evidence="10" key="1">
    <citation type="submission" date="2021-01" db="EMBL/GenBank/DDBJ databases">
        <authorList>
            <person name="Corre E."/>
            <person name="Pelletier E."/>
            <person name="Niang G."/>
            <person name="Scheremetjew M."/>
            <person name="Finn R."/>
            <person name="Kale V."/>
            <person name="Holt S."/>
            <person name="Cochrane G."/>
            <person name="Meng A."/>
            <person name="Brown T."/>
            <person name="Cohen L."/>
        </authorList>
    </citation>
    <scope>NUCLEOTIDE SEQUENCE</scope>
    <source>
        <strain evidence="10">CCMP325</strain>
    </source>
</reference>
<evidence type="ECO:0000256" key="7">
    <source>
        <dbReference type="ARBA" id="ARBA00023136"/>
    </source>
</evidence>
<gene>
    <name evidence="10" type="ORF">HPHI1048_LOCUS8604</name>
</gene>
<dbReference type="GO" id="GO:0005886">
    <property type="term" value="C:plasma membrane"/>
    <property type="evidence" value="ECO:0007669"/>
    <property type="project" value="UniProtKB-SubCell"/>
</dbReference>
<dbReference type="Pfam" id="PF25539">
    <property type="entry name" value="Bestrophin_2"/>
    <property type="match status" value="1"/>
</dbReference>
<feature type="transmembrane region" description="Helical" evidence="8">
    <location>
        <begin position="431"/>
        <end position="464"/>
    </location>
</feature>
<protein>
    <recommendedName>
        <fullName evidence="11">Bestrophin homolog</fullName>
    </recommendedName>
</protein>
<evidence type="ECO:0000256" key="6">
    <source>
        <dbReference type="ARBA" id="ARBA00023065"/>
    </source>
</evidence>
<dbReference type="EMBL" id="HBEO01012625">
    <property type="protein sequence ID" value="CAD8480684.1"/>
    <property type="molecule type" value="Transcribed_RNA"/>
</dbReference>
<evidence type="ECO:0000313" key="10">
    <source>
        <dbReference type="EMBL" id="CAD8480684.1"/>
    </source>
</evidence>
<name>A0A7S0HJA0_9CRYP</name>
<proteinExistence type="predicted"/>
<feature type="signal peptide" evidence="9">
    <location>
        <begin position="1"/>
        <end position="28"/>
    </location>
</feature>
<keyword evidence="4 8" id="KW-0812">Transmembrane</keyword>
<dbReference type="PANTHER" id="PTHR33281">
    <property type="entry name" value="UPF0187 PROTEIN YNEE"/>
    <property type="match status" value="1"/>
</dbReference>
<keyword evidence="7 8" id="KW-0472">Membrane</keyword>
<dbReference type="AlphaFoldDB" id="A0A7S0HJA0"/>
<evidence type="ECO:0000256" key="1">
    <source>
        <dbReference type="ARBA" id="ARBA00004651"/>
    </source>
</evidence>
<evidence type="ECO:0000256" key="8">
    <source>
        <dbReference type="SAM" id="Phobius"/>
    </source>
</evidence>
<organism evidence="10">
    <name type="scientific">Hanusia phi</name>
    <dbReference type="NCBI Taxonomy" id="3032"/>
    <lineage>
        <taxon>Eukaryota</taxon>
        <taxon>Cryptophyceae</taxon>
        <taxon>Pyrenomonadales</taxon>
        <taxon>Geminigeraceae</taxon>
        <taxon>Hanusia</taxon>
    </lineage>
</organism>
<evidence type="ECO:0000256" key="4">
    <source>
        <dbReference type="ARBA" id="ARBA00022692"/>
    </source>
</evidence>
<dbReference type="InterPro" id="IPR044669">
    <property type="entry name" value="YneE/VCCN1/2-like"/>
</dbReference>